<proteinExistence type="predicted"/>
<keyword evidence="9" id="KW-1185">Reference proteome</keyword>
<organism evidence="8 9">
    <name type="scientific">Paraburkholderia susongensis</name>
    <dbReference type="NCBI Taxonomy" id="1515439"/>
    <lineage>
        <taxon>Bacteria</taxon>
        <taxon>Pseudomonadati</taxon>
        <taxon>Pseudomonadota</taxon>
        <taxon>Betaproteobacteria</taxon>
        <taxon>Burkholderiales</taxon>
        <taxon>Burkholderiaceae</taxon>
        <taxon>Paraburkholderia</taxon>
    </lineage>
</organism>
<dbReference type="EMBL" id="FXAT01000001">
    <property type="protein sequence ID" value="SMG10068.1"/>
    <property type="molecule type" value="Genomic_DNA"/>
</dbReference>
<feature type="transmembrane region" description="Helical" evidence="7">
    <location>
        <begin position="45"/>
        <end position="62"/>
    </location>
</feature>
<feature type="transmembrane region" description="Helical" evidence="7">
    <location>
        <begin position="397"/>
        <end position="413"/>
    </location>
</feature>
<comment type="subcellular location">
    <subcellularLocation>
        <location evidence="1">Cell membrane</location>
        <topology evidence="1">Multi-pass membrane protein</topology>
    </subcellularLocation>
</comment>
<feature type="transmembrane region" description="Helical" evidence="7">
    <location>
        <begin position="163"/>
        <end position="189"/>
    </location>
</feature>
<feature type="transmembrane region" description="Helical" evidence="7">
    <location>
        <begin position="326"/>
        <end position="353"/>
    </location>
</feature>
<dbReference type="PANTHER" id="PTHR43266">
    <property type="entry name" value="MACROLIDE-EFFLUX PROTEIN"/>
    <property type="match status" value="1"/>
</dbReference>
<feature type="transmembrane region" description="Helical" evidence="7">
    <location>
        <begin position="260"/>
        <end position="280"/>
    </location>
</feature>
<dbReference type="RefSeq" id="WP_085480560.1">
    <property type="nucleotide sequence ID" value="NZ_FXAT01000001.1"/>
</dbReference>
<keyword evidence="3" id="KW-1003">Cell membrane</keyword>
<feature type="transmembrane region" description="Helical" evidence="7">
    <location>
        <begin position="21"/>
        <end position="39"/>
    </location>
</feature>
<feature type="transmembrane region" description="Helical" evidence="7">
    <location>
        <begin position="374"/>
        <end position="391"/>
    </location>
</feature>
<dbReference type="GO" id="GO:0005886">
    <property type="term" value="C:plasma membrane"/>
    <property type="evidence" value="ECO:0007669"/>
    <property type="project" value="UniProtKB-SubCell"/>
</dbReference>
<dbReference type="Gene3D" id="1.20.1250.20">
    <property type="entry name" value="MFS general substrate transporter like domains"/>
    <property type="match status" value="1"/>
</dbReference>
<dbReference type="Proteomes" id="UP000193228">
    <property type="component" value="Unassembled WGS sequence"/>
</dbReference>
<evidence type="ECO:0000256" key="1">
    <source>
        <dbReference type="ARBA" id="ARBA00004651"/>
    </source>
</evidence>
<keyword evidence="2" id="KW-0813">Transport</keyword>
<keyword evidence="6 7" id="KW-0472">Membrane</keyword>
<dbReference type="AlphaFoldDB" id="A0A1X7I7Z7"/>
<dbReference type="SUPFAM" id="SSF103473">
    <property type="entry name" value="MFS general substrate transporter"/>
    <property type="match status" value="1"/>
</dbReference>
<dbReference type="InterPro" id="IPR011701">
    <property type="entry name" value="MFS"/>
</dbReference>
<evidence type="ECO:0000313" key="9">
    <source>
        <dbReference type="Proteomes" id="UP000193228"/>
    </source>
</evidence>
<keyword evidence="5 7" id="KW-1133">Transmembrane helix</keyword>
<sequence length="432" mass="46057">MKKGFYTIIAAQFVSSLADNALLIAAIALLSVIRSAAWVTPLLQIFFTISYVLLAPFVGAFADSMQKRHVMFVSNALKASGCLLMIAGVHPMLAYGVVGFGAAAYSPAKYGILTELLPAEKLVKANAWLESATVLSTIAGTMLGGALISALAARFVARAHLPLISSAADLAMFAVMITYAIAAAINIFIPDTGARYPNQLSEPRKLVGDFYHCFNVLWADKLAQIALWVTTLMWGAAVTMQLLVLKWANVNLGLSLPKAAVMQGVTGVGIALGAAGAAALIPLRRSLRVLPVGVLIGAVAIAMAFYNKDLFPMGAGLRVGSHVAPAYILFAYPLMIVLGSLSGFFIVPMNAILQHRGATLLSAGHSIAVQNFNQNLAVLLMLGIYALLLIAKMPAQWIIVVFGSFITLMMWLAKRRSAANERMSDMRAMIEE</sequence>
<dbReference type="STRING" id="1515439.SAMN06265784_101373"/>
<evidence type="ECO:0000313" key="8">
    <source>
        <dbReference type="EMBL" id="SMG10068.1"/>
    </source>
</evidence>
<dbReference type="Pfam" id="PF07690">
    <property type="entry name" value="MFS_1"/>
    <property type="match status" value="1"/>
</dbReference>
<accession>A0A1X7I7Z7</accession>
<evidence type="ECO:0000256" key="4">
    <source>
        <dbReference type="ARBA" id="ARBA00022692"/>
    </source>
</evidence>
<keyword evidence="4 7" id="KW-0812">Transmembrane</keyword>
<name>A0A1X7I7Z7_9BURK</name>
<dbReference type="InterPro" id="IPR036259">
    <property type="entry name" value="MFS_trans_sf"/>
</dbReference>
<dbReference type="PANTHER" id="PTHR43266:SF2">
    <property type="entry name" value="MAJOR FACILITATOR SUPERFAMILY (MFS) PROFILE DOMAIN-CONTAINING PROTEIN"/>
    <property type="match status" value="1"/>
</dbReference>
<dbReference type="GO" id="GO:0022857">
    <property type="term" value="F:transmembrane transporter activity"/>
    <property type="evidence" value="ECO:0007669"/>
    <property type="project" value="InterPro"/>
</dbReference>
<feature type="transmembrane region" description="Helical" evidence="7">
    <location>
        <begin position="287"/>
        <end position="306"/>
    </location>
</feature>
<evidence type="ECO:0000256" key="5">
    <source>
        <dbReference type="ARBA" id="ARBA00022989"/>
    </source>
</evidence>
<gene>
    <name evidence="8" type="ORF">SAMN06265784_101373</name>
</gene>
<dbReference type="NCBIfam" id="NF008397">
    <property type="entry name" value="PRK11195.1"/>
    <property type="match status" value="1"/>
</dbReference>
<evidence type="ECO:0000256" key="6">
    <source>
        <dbReference type="ARBA" id="ARBA00023136"/>
    </source>
</evidence>
<evidence type="ECO:0000256" key="3">
    <source>
        <dbReference type="ARBA" id="ARBA00022475"/>
    </source>
</evidence>
<feature type="transmembrane region" description="Helical" evidence="7">
    <location>
        <begin position="225"/>
        <end position="248"/>
    </location>
</feature>
<evidence type="ECO:0000256" key="7">
    <source>
        <dbReference type="SAM" id="Phobius"/>
    </source>
</evidence>
<evidence type="ECO:0000256" key="2">
    <source>
        <dbReference type="ARBA" id="ARBA00022448"/>
    </source>
</evidence>
<protein>
    <submittedName>
        <fullName evidence="8">Major Facilitator Superfamily protein</fullName>
    </submittedName>
</protein>
<dbReference type="OrthoDB" id="9803968at2"/>
<feature type="transmembrane region" description="Helical" evidence="7">
    <location>
        <begin position="93"/>
        <end position="113"/>
    </location>
</feature>
<reference evidence="9" key="1">
    <citation type="submission" date="2017-04" db="EMBL/GenBank/DDBJ databases">
        <authorList>
            <person name="Varghese N."/>
            <person name="Submissions S."/>
        </authorList>
    </citation>
    <scope>NUCLEOTIDE SEQUENCE [LARGE SCALE GENOMIC DNA]</scope>
    <source>
        <strain evidence="9">LMG 29540</strain>
    </source>
</reference>